<name>A0AAJ7W6A1_CEPCN</name>
<evidence type="ECO:0000313" key="1">
    <source>
        <dbReference type="Proteomes" id="UP000694920"/>
    </source>
</evidence>
<protein>
    <submittedName>
        <fullName evidence="2">Uncharacterized protein LOC107272393</fullName>
    </submittedName>
</protein>
<accession>A0AAJ7W6A1</accession>
<dbReference type="RefSeq" id="XP_024945442.1">
    <property type="nucleotide sequence ID" value="XM_025089674.1"/>
</dbReference>
<evidence type="ECO:0000313" key="2">
    <source>
        <dbReference type="RefSeq" id="XP_024945442.1"/>
    </source>
</evidence>
<gene>
    <name evidence="2" type="primary">LOC107272393</name>
</gene>
<keyword evidence="1" id="KW-1185">Reference proteome</keyword>
<dbReference type="GO" id="GO:0008080">
    <property type="term" value="F:N-acetyltransferase activity"/>
    <property type="evidence" value="ECO:0007669"/>
    <property type="project" value="TreeGrafter"/>
</dbReference>
<dbReference type="PANTHER" id="PTHR20905">
    <property type="entry name" value="N-ACETYLTRANSFERASE-RELATED"/>
    <property type="match status" value="1"/>
</dbReference>
<dbReference type="PANTHER" id="PTHR20905:SF32">
    <property type="entry name" value="ARYLALKYLAMINE N-ACETYLTRANSFERASE-LIKE 7, ISOFORM A"/>
    <property type="match status" value="1"/>
</dbReference>
<organism evidence="1 2">
    <name type="scientific">Cephus cinctus</name>
    <name type="common">Wheat stem sawfly</name>
    <dbReference type="NCBI Taxonomy" id="211228"/>
    <lineage>
        <taxon>Eukaryota</taxon>
        <taxon>Metazoa</taxon>
        <taxon>Ecdysozoa</taxon>
        <taxon>Arthropoda</taxon>
        <taxon>Hexapoda</taxon>
        <taxon>Insecta</taxon>
        <taxon>Pterygota</taxon>
        <taxon>Neoptera</taxon>
        <taxon>Endopterygota</taxon>
        <taxon>Hymenoptera</taxon>
        <taxon>Cephoidea</taxon>
        <taxon>Cephidae</taxon>
        <taxon>Cephus</taxon>
    </lineage>
</organism>
<dbReference type="Proteomes" id="UP000694920">
    <property type="component" value="Unplaced"/>
</dbReference>
<dbReference type="KEGG" id="ccin:107272393"/>
<proteinExistence type="predicted"/>
<dbReference type="Gene3D" id="3.40.630.30">
    <property type="match status" value="1"/>
</dbReference>
<dbReference type="AlphaFoldDB" id="A0AAJ7W6A1"/>
<reference evidence="2" key="1">
    <citation type="submission" date="2025-08" db="UniProtKB">
        <authorList>
            <consortium name="RefSeq"/>
        </authorList>
    </citation>
    <scope>IDENTIFICATION</scope>
</reference>
<sequence length="256" mass="28969">MAKTENRSLSWKRPSGPPKIWKRFEINEKTGSEGKDGKVLRFSIEEIPTDRYDEVLDLIVNNFMADEPLCRCLNIKDDPAGVEDFRNFWQLSLKQGISVGLFLDDSDIDKREIVGANVLLVLTHEDEELFDEVKFKSAAAETIINFVMNATAETNVLDHYKVDKYISALGLVLIPRFRGYSLGGHILGVRNDIGQEYKIPVTETAFTGTASQILAQRNGFEVLLVKKYSEAYDSDGQLLFPNVDCECAKMMAKRLY</sequence>
<dbReference type="GeneID" id="107272393"/>